<dbReference type="Pfam" id="PF01973">
    <property type="entry name" value="MptE-like"/>
    <property type="match status" value="1"/>
</dbReference>
<sequence length="415" mass="47254">MKFTIIETRTAPTIQVEINEQNRVFHSKYDPLKEAETWANKALEEVEVNDPILVFGIGAGHHIMKLAEALPKQTIHVVELNSKYEQWFRTTSFYETIRSFENVRFQPIKEAASFLTRIHQNNVLIQKTAMDIVPEEFESIKEMLKDFQIQKDSIKNQIDNMTTNFKKNVRLQDPGIGELKDKYRGKKMILVSAGPSLDKQLPLLKQIHDEKEIIIASVGTAVKPLLKSGITPDFFMVIDPNEPTMHQLEGINLPNTPLFYLSTAYHNTILLHKGPRRIVWQNGFQKAHLPADERNDPLMETGGSVATALLDTMVFLGGEQIALVGQDLAFTNSMSHASNTAAGRKVEGTVMVTKSYNQIDKVPTSKNLTIYRKWFERYAKKKPLNLKLYNCTEGGAYIDGWEHVKLSTFQHLTKK</sequence>
<keyword evidence="4" id="KW-1185">Reference proteome</keyword>
<gene>
    <name evidence="3" type="ORF">BA724_15810</name>
</gene>
<evidence type="ECO:0000259" key="2">
    <source>
        <dbReference type="Pfam" id="PF01973"/>
    </source>
</evidence>
<organism evidence="3 4">
    <name type="scientific">Domibacillus iocasae</name>
    <dbReference type="NCBI Taxonomy" id="1714016"/>
    <lineage>
        <taxon>Bacteria</taxon>
        <taxon>Bacillati</taxon>
        <taxon>Bacillota</taxon>
        <taxon>Bacilli</taxon>
        <taxon>Bacillales</taxon>
        <taxon>Bacillaceae</taxon>
        <taxon>Domibacillus</taxon>
    </lineage>
</organism>
<dbReference type="Proteomes" id="UP000095658">
    <property type="component" value="Unassembled WGS sequence"/>
</dbReference>
<evidence type="ECO:0000256" key="1">
    <source>
        <dbReference type="SAM" id="Coils"/>
    </source>
</evidence>
<dbReference type="AlphaFoldDB" id="A0A1E7DSI7"/>
<dbReference type="PANTHER" id="PTHR41786">
    <property type="entry name" value="MOTILITY ACCESSORY FACTOR MAF"/>
    <property type="match status" value="1"/>
</dbReference>
<dbReference type="EMBL" id="MAMP01000006">
    <property type="protein sequence ID" value="OES46053.1"/>
    <property type="molecule type" value="Genomic_DNA"/>
</dbReference>
<dbReference type="InterPro" id="IPR002826">
    <property type="entry name" value="MptE-like"/>
</dbReference>
<reference evidence="3 4" key="1">
    <citation type="submission" date="2016-06" db="EMBL/GenBank/DDBJ databases">
        <title>Domibacillus iocasae genome sequencing.</title>
        <authorList>
            <person name="Verma A."/>
            <person name="Pal Y."/>
            <person name="Ojha A.K."/>
            <person name="Krishnamurthi S."/>
        </authorList>
    </citation>
    <scope>NUCLEOTIDE SEQUENCE [LARGE SCALE GENOMIC DNA]</scope>
    <source>
        <strain evidence="3 4">DSM 29979</strain>
    </source>
</reference>
<evidence type="ECO:0000313" key="3">
    <source>
        <dbReference type="EMBL" id="OES46053.1"/>
    </source>
</evidence>
<dbReference type="RefSeq" id="WP_069937211.1">
    <property type="nucleotide sequence ID" value="NZ_MAMP01000006.1"/>
</dbReference>
<dbReference type="STRING" id="1714016.BA724_15810"/>
<evidence type="ECO:0000313" key="4">
    <source>
        <dbReference type="Proteomes" id="UP000095658"/>
    </source>
</evidence>
<feature type="coiled-coil region" evidence="1">
    <location>
        <begin position="137"/>
        <end position="164"/>
    </location>
</feature>
<dbReference type="PANTHER" id="PTHR41786:SF1">
    <property type="entry name" value="6-HYDROXYMETHYLPTERIN DIPHOSPHOKINASE MPTE-LIKE DOMAIN-CONTAINING PROTEIN"/>
    <property type="match status" value="1"/>
</dbReference>
<keyword evidence="1" id="KW-0175">Coiled coil</keyword>
<dbReference type="OrthoDB" id="5291305at2"/>
<comment type="caution">
    <text evidence="3">The sequence shown here is derived from an EMBL/GenBank/DDBJ whole genome shotgun (WGS) entry which is preliminary data.</text>
</comment>
<accession>A0A1E7DSI7</accession>
<name>A0A1E7DSI7_9BACI</name>
<proteinExistence type="predicted"/>
<feature type="domain" description="6-hydroxymethylpterin diphosphokinase MptE-like" evidence="2">
    <location>
        <begin position="160"/>
        <end position="332"/>
    </location>
</feature>
<protein>
    <recommendedName>
        <fullName evidence="2">6-hydroxymethylpterin diphosphokinase MptE-like domain-containing protein</fullName>
    </recommendedName>
</protein>